<dbReference type="OrthoDB" id="10476550at2759"/>
<dbReference type="AlphaFoldDB" id="A0A9N8VLV1"/>
<feature type="region of interest" description="Disordered" evidence="1">
    <location>
        <begin position="144"/>
        <end position="164"/>
    </location>
</feature>
<proteinExistence type="predicted"/>
<evidence type="ECO:0000313" key="2">
    <source>
        <dbReference type="EMBL" id="CAG8453934.1"/>
    </source>
</evidence>
<sequence>MSITSAQMLTGSVALPTLNTWYLCSKQPTDKIAYVVTYTTVATTSTPGFGTIVQHIKISPNLTASTGLLSAVLQVSELYKYMSDQYNEFLPPYSCCCDVRVIDCVIGSSLPPLPTKDIYCLTVRNPNAFTSYANIGISFDQVVSTTTPPPPSPTPTTSNISSSISTTSPYIPTVTVSITAGSNKDSSRGYLFV</sequence>
<dbReference type="Proteomes" id="UP000789739">
    <property type="component" value="Unassembled WGS sequence"/>
</dbReference>
<feature type="compositionally biased region" description="Low complexity" evidence="1">
    <location>
        <begin position="155"/>
        <end position="164"/>
    </location>
</feature>
<name>A0A9N8VLV1_9GLOM</name>
<reference evidence="2" key="1">
    <citation type="submission" date="2021-06" db="EMBL/GenBank/DDBJ databases">
        <authorList>
            <person name="Kallberg Y."/>
            <person name="Tangrot J."/>
            <person name="Rosling A."/>
        </authorList>
    </citation>
    <scope>NUCLEOTIDE SEQUENCE</scope>
    <source>
        <strain evidence="2">BR232B</strain>
    </source>
</reference>
<dbReference type="EMBL" id="CAJVPI010000009">
    <property type="protein sequence ID" value="CAG8453934.1"/>
    <property type="molecule type" value="Genomic_DNA"/>
</dbReference>
<evidence type="ECO:0000313" key="3">
    <source>
        <dbReference type="Proteomes" id="UP000789739"/>
    </source>
</evidence>
<organism evidence="2 3">
    <name type="scientific">Paraglomus brasilianum</name>
    <dbReference type="NCBI Taxonomy" id="144538"/>
    <lineage>
        <taxon>Eukaryota</taxon>
        <taxon>Fungi</taxon>
        <taxon>Fungi incertae sedis</taxon>
        <taxon>Mucoromycota</taxon>
        <taxon>Glomeromycotina</taxon>
        <taxon>Glomeromycetes</taxon>
        <taxon>Paraglomerales</taxon>
        <taxon>Paraglomeraceae</taxon>
        <taxon>Paraglomus</taxon>
    </lineage>
</organism>
<gene>
    <name evidence="2" type="ORF">PBRASI_LOCUS195</name>
</gene>
<accession>A0A9N8VLV1</accession>
<evidence type="ECO:0000256" key="1">
    <source>
        <dbReference type="SAM" id="MobiDB-lite"/>
    </source>
</evidence>
<protein>
    <submittedName>
        <fullName evidence="2">9755_t:CDS:1</fullName>
    </submittedName>
</protein>
<comment type="caution">
    <text evidence="2">The sequence shown here is derived from an EMBL/GenBank/DDBJ whole genome shotgun (WGS) entry which is preliminary data.</text>
</comment>
<keyword evidence="3" id="KW-1185">Reference proteome</keyword>